<proteinExistence type="predicted"/>
<dbReference type="RefSeq" id="WP_263126298.1">
    <property type="nucleotide sequence ID" value="NZ_CP106753.1"/>
</dbReference>
<dbReference type="Proteomes" id="UP001061302">
    <property type="component" value="Chromosome"/>
</dbReference>
<gene>
    <name evidence="1" type="ORF">N8I74_07695</name>
</gene>
<accession>A0ABY6DR96</accession>
<name>A0ABY6DR96_9NEIS</name>
<reference evidence="1" key="1">
    <citation type="submission" date="2022-10" db="EMBL/GenBank/DDBJ databases">
        <title>Chitiniphilus purpureus sp. nov., a novel chitin-degrading bacterium isolated from crawfish pond sediment.</title>
        <authorList>
            <person name="Li K."/>
        </authorList>
    </citation>
    <scope>NUCLEOTIDE SEQUENCE</scope>
    <source>
        <strain evidence="1">CD1</strain>
    </source>
</reference>
<sequence length="68" mass="7640">MSKPDRPDSPCIALCSTALGDEVCRGCGRTFSEVANWVFLSDAEKEQVWRRLEAYWAVRGLPPPWAGR</sequence>
<dbReference type="InterPro" id="IPR010710">
    <property type="entry name" value="DUF1289"/>
</dbReference>
<evidence type="ECO:0000313" key="2">
    <source>
        <dbReference type="Proteomes" id="UP001061302"/>
    </source>
</evidence>
<evidence type="ECO:0000313" key="1">
    <source>
        <dbReference type="EMBL" id="UXY16887.1"/>
    </source>
</evidence>
<dbReference type="Pfam" id="PF06945">
    <property type="entry name" value="DUF1289"/>
    <property type="match status" value="1"/>
</dbReference>
<protein>
    <submittedName>
        <fullName evidence="1">DUF1289 domain-containing protein</fullName>
    </submittedName>
</protein>
<dbReference type="EMBL" id="CP106753">
    <property type="protein sequence ID" value="UXY16887.1"/>
    <property type="molecule type" value="Genomic_DNA"/>
</dbReference>
<dbReference type="PANTHER" id="PTHR35175:SF1">
    <property type="entry name" value="OXIDOREDUCTASE"/>
    <property type="match status" value="1"/>
</dbReference>
<keyword evidence="2" id="KW-1185">Reference proteome</keyword>
<dbReference type="PANTHER" id="PTHR35175">
    <property type="entry name" value="DUF1289 DOMAIN-CONTAINING PROTEIN"/>
    <property type="match status" value="1"/>
</dbReference>
<organism evidence="1 2">
    <name type="scientific">Chitiniphilus purpureus</name>
    <dbReference type="NCBI Taxonomy" id="2981137"/>
    <lineage>
        <taxon>Bacteria</taxon>
        <taxon>Pseudomonadati</taxon>
        <taxon>Pseudomonadota</taxon>
        <taxon>Betaproteobacteria</taxon>
        <taxon>Neisseriales</taxon>
        <taxon>Chitinibacteraceae</taxon>
        <taxon>Chitiniphilus</taxon>
    </lineage>
</organism>